<dbReference type="CDD" id="cd07944">
    <property type="entry name" value="DRE_TIM_HOA_like"/>
    <property type="match status" value="1"/>
</dbReference>
<dbReference type="InterPro" id="IPR050073">
    <property type="entry name" value="2-IPM_HCS-like"/>
</dbReference>
<dbReference type="PROSITE" id="PS50991">
    <property type="entry name" value="PYR_CT"/>
    <property type="match status" value="1"/>
</dbReference>
<dbReference type="Pfam" id="PF00682">
    <property type="entry name" value="HMGL-like"/>
    <property type="match status" value="1"/>
</dbReference>
<gene>
    <name evidence="3" type="ORF">GQ588_07250</name>
</gene>
<dbReference type="EMBL" id="CP046996">
    <property type="protein sequence ID" value="QHA00438.1"/>
    <property type="molecule type" value="Genomic_DNA"/>
</dbReference>
<accession>A0A857DIJ7</accession>
<dbReference type="SUPFAM" id="SSF51569">
    <property type="entry name" value="Aldolase"/>
    <property type="match status" value="1"/>
</dbReference>
<protein>
    <submittedName>
        <fullName evidence="3">4-hydroxy-2-oxovalerate aldolase</fullName>
    </submittedName>
</protein>
<sequence>MRNLTILDCTLRDGGLTNNFRFPEKYIKDHIQKISEAKVDYLELGYKADPAYYERTAYGKLKFCDDSEIRDIIKGIPGLPKLAFMVDVGRFDRRLVENASVSPFTMGRVACYLNQIEEAVEDVRFLQNKGYETTLNIMAISRERIPEIVCGLRKIKAQIPAAAVYVVDSYGALYPDDVKKLVSLYKEELNGMNVGIHVHNNMQLAFSNTITAVESGADFLDASVNGMGRGAGNCPLECLLPYVGKDNYDLKPVLALINDYYTHDANERSWGYCPKQLLTGIFNQHPVYSIQGAGEDLIRIYDHFQSEVQV</sequence>
<evidence type="ECO:0000256" key="1">
    <source>
        <dbReference type="ARBA" id="ARBA00023211"/>
    </source>
</evidence>
<dbReference type="Gene3D" id="3.20.20.70">
    <property type="entry name" value="Aldolase class I"/>
    <property type="match status" value="1"/>
</dbReference>
<dbReference type="RefSeq" id="WP_068883354.1">
    <property type="nucleotide sequence ID" value="NZ_CP046996.1"/>
</dbReference>
<dbReference type="AlphaFoldDB" id="A0A857DIJ7"/>
<dbReference type="PANTHER" id="PTHR10277">
    <property type="entry name" value="HOMOCITRATE SYNTHASE-RELATED"/>
    <property type="match status" value="1"/>
</dbReference>
<keyword evidence="1" id="KW-0464">Manganese</keyword>
<proteinExistence type="predicted"/>
<dbReference type="PANTHER" id="PTHR10277:SF9">
    <property type="entry name" value="2-ISOPROPYLMALATE SYNTHASE 1, CHLOROPLASTIC-RELATED"/>
    <property type="match status" value="1"/>
</dbReference>
<evidence type="ECO:0000313" key="4">
    <source>
        <dbReference type="Proteomes" id="UP000430508"/>
    </source>
</evidence>
<dbReference type="InterPro" id="IPR013785">
    <property type="entry name" value="Aldolase_TIM"/>
</dbReference>
<name>A0A857DIJ7_9FIRM</name>
<evidence type="ECO:0000313" key="3">
    <source>
        <dbReference type="EMBL" id="QHA00438.1"/>
    </source>
</evidence>
<dbReference type="GO" id="GO:0003852">
    <property type="term" value="F:2-isopropylmalate synthase activity"/>
    <property type="evidence" value="ECO:0007669"/>
    <property type="project" value="TreeGrafter"/>
</dbReference>
<dbReference type="InterPro" id="IPR000891">
    <property type="entry name" value="PYR_CT"/>
</dbReference>
<dbReference type="GO" id="GO:0009098">
    <property type="term" value="P:L-leucine biosynthetic process"/>
    <property type="evidence" value="ECO:0007669"/>
    <property type="project" value="TreeGrafter"/>
</dbReference>
<dbReference type="Proteomes" id="UP000430508">
    <property type="component" value="Chromosome"/>
</dbReference>
<evidence type="ECO:0000259" key="2">
    <source>
        <dbReference type="PROSITE" id="PS50991"/>
    </source>
</evidence>
<organism evidence="3 4">
    <name type="scientific">Dehalobacter restrictus</name>
    <dbReference type="NCBI Taxonomy" id="55583"/>
    <lineage>
        <taxon>Bacteria</taxon>
        <taxon>Bacillati</taxon>
        <taxon>Bacillota</taxon>
        <taxon>Clostridia</taxon>
        <taxon>Eubacteriales</taxon>
        <taxon>Desulfitobacteriaceae</taxon>
        <taxon>Dehalobacter</taxon>
    </lineage>
</organism>
<reference evidence="3 4" key="1">
    <citation type="submission" date="2019-12" db="EMBL/GenBank/DDBJ databases">
        <title>Sequence classification of anaerobic respiratory reductive dehalogenases: First we see many, then we see few.</title>
        <authorList>
            <person name="Molenda O."/>
            <person name="Puentes Jacome L.A."/>
            <person name="Cao X."/>
            <person name="Nesbo C.L."/>
            <person name="Tang S."/>
            <person name="Morson N."/>
            <person name="Patron J."/>
            <person name="Lomheim L."/>
            <person name="Wishart D.S."/>
            <person name="Edwards E.A."/>
        </authorList>
    </citation>
    <scope>NUCLEOTIDE SEQUENCE [LARGE SCALE GENOMIC DNA]</scope>
    <source>
        <strain evidence="3 4">12DCA</strain>
    </source>
</reference>
<feature type="domain" description="Pyruvate carboxyltransferase" evidence="2">
    <location>
        <begin position="4"/>
        <end position="258"/>
    </location>
</feature>